<keyword evidence="5" id="KW-1185">Reference proteome</keyword>
<sequence length="172" mass="18388">MFKPSHEQPRVEPVIGIIVVSDSRFRKYLEEGSYEDESGSLAAGLLRDVGRVYSPVLVPNNRDYLRGAVAVLQSMGANVVVTIGGTGVGRRDLTADVVSEMCTKDVEGFGETFRRRSEASLGPHAMMSRACACVLGDSAIAFCLPGSPDAVKLAVNELIKPVLGHLLGELAR</sequence>
<comment type="caution">
    <text evidence="4">The sequence shown here is derived from an EMBL/GenBank/DDBJ whole genome shotgun (WGS) entry which is preliminary data.</text>
</comment>
<keyword evidence="2" id="KW-0501">Molybdenum cofactor biosynthesis</keyword>
<dbReference type="PROSITE" id="PS01078">
    <property type="entry name" value="MOCF_BIOSYNTHESIS_1"/>
    <property type="match status" value="1"/>
</dbReference>
<dbReference type="PANTHER" id="PTHR43232">
    <property type="entry name" value="MOLYBDENUM COFACTOR BIOSYNTHESIS PROTEIN B"/>
    <property type="match status" value="1"/>
</dbReference>
<dbReference type="SMART" id="SM00852">
    <property type="entry name" value="MoCF_biosynth"/>
    <property type="match status" value="1"/>
</dbReference>
<dbReference type="EMBL" id="BMNL01000001">
    <property type="protein sequence ID" value="GGP19487.1"/>
    <property type="molecule type" value="Genomic_DNA"/>
</dbReference>
<comment type="similarity">
    <text evidence="1">Belongs to the MoaB/Mog family.</text>
</comment>
<dbReference type="Gene3D" id="3.40.980.10">
    <property type="entry name" value="MoaB/Mog-like domain"/>
    <property type="match status" value="1"/>
</dbReference>
<protein>
    <submittedName>
        <fullName evidence="4">Molybdenum cofactor biosynthesis protein</fullName>
    </submittedName>
</protein>
<evidence type="ECO:0000256" key="1">
    <source>
        <dbReference type="ARBA" id="ARBA00006112"/>
    </source>
</evidence>
<name>A0A830GU33_9CREN</name>
<dbReference type="GO" id="GO:0006777">
    <property type="term" value="P:Mo-molybdopterin cofactor biosynthetic process"/>
    <property type="evidence" value="ECO:0007669"/>
    <property type="project" value="UniProtKB-KW"/>
</dbReference>
<dbReference type="PANTHER" id="PTHR43232:SF2">
    <property type="entry name" value="MOLYBDENUM COFACTOR BIOSYNTHESIS PROTEIN B"/>
    <property type="match status" value="1"/>
</dbReference>
<gene>
    <name evidence="4" type="ORF">GCM10007981_03370</name>
</gene>
<dbReference type="PIRSF" id="PIRSF006443">
    <property type="entry name" value="MoaB"/>
    <property type="match status" value="1"/>
</dbReference>
<organism evidence="4 5">
    <name type="scientific">Thermocladium modestius</name>
    <dbReference type="NCBI Taxonomy" id="62609"/>
    <lineage>
        <taxon>Archaea</taxon>
        <taxon>Thermoproteota</taxon>
        <taxon>Thermoprotei</taxon>
        <taxon>Thermoproteales</taxon>
        <taxon>Thermoproteaceae</taxon>
        <taxon>Thermocladium</taxon>
    </lineage>
</organism>
<proteinExistence type="inferred from homology"/>
<dbReference type="NCBIfam" id="TIGR00177">
    <property type="entry name" value="molyb_syn"/>
    <property type="match status" value="1"/>
</dbReference>
<dbReference type="SUPFAM" id="SSF53218">
    <property type="entry name" value="Molybdenum cofactor biosynthesis proteins"/>
    <property type="match status" value="1"/>
</dbReference>
<evidence type="ECO:0000313" key="5">
    <source>
        <dbReference type="Proteomes" id="UP000610960"/>
    </source>
</evidence>
<dbReference type="RefSeq" id="WP_188595728.1">
    <property type="nucleotide sequence ID" value="NZ_BMNL01000001.1"/>
</dbReference>
<dbReference type="Pfam" id="PF00994">
    <property type="entry name" value="MoCF_biosynth"/>
    <property type="match status" value="1"/>
</dbReference>
<feature type="domain" description="MoaB/Mog" evidence="3">
    <location>
        <begin position="16"/>
        <end position="166"/>
    </location>
</feature>
<dbReference type="InterPro" id="IPR008284">
    <property type="entry name" value="MoCF_biosynth_CS"/>
</dbReference>
<evidence type="ECO:0000313" key="4">
    <source>
        <dbReference type="EMBL" id="GGP19487.1"/>
    </source>
</evidence>
<dbReference type="AlphaFoldDB" id="A0A830GU33"/>
<reference evidence="4" key="2">
    <citation type="submission" date="2020-09" db="EMBL/GenBank/DDBJ databases">
        <authorList>
            <person name="Sun Q."/>
            <person name="Ohkuma M."/>
        </authorList>
    </citation>
    <scope>NUCLEOTIDE SEQUENCE</scope>
    <source>
        <strain evidence="4">JCM 10088</strain>
    </source>
</reference>
<dbReference type="InterPro" id="IPR036425">
    <property type="entry name" value="MoaB/Mog-like_dom_sf"/>
</dbReference>
<accession>A0A830GU33</accession>
<dbReference type="Proteomes" id="UP000610960">
    <property type="component" value="Unassembled WGS sequence"/>
</dbReference>
<dbReference type="CDD" id="cd00886">
    <property type="entry name" value="MogA_MoaB"/>
    <property type="match status" value="1"/>
</dbReference>
<dbReference type="OrthoDB" id="205337at2157"/>
<reference evidence="4" key="1">
    <citation type="journal article" date="2014" name="Int. J. Syst. Evol. Microbiol.">
        <title>Complete genome sequence of Corynebacterium casei LMG S-19264T (=DSM 44701T), isolated from a smear-ripened cheese.</title>
        <authorList>
            <consortium name="US DOE Joint Genome Institute (JGI-PGF)"/>
            <person name="Walter F."/>
            <person name="Albersmeier A."/>
            <person name="Kalinowski J."/>
            <person name="Ruckert C."/>
        </authorList>
    </citation>
    <scope>NUCLEOTIDE SEQUENCE</scope>
    <source>
        <strain evidence="4">JCM 10088</strain>
    </source>
</reference>
<evidence type="ECO:0000259" key="3">
    <source>
        <dbReference type="SMART" id="SM00852"/>
    </source>
</evidence>
<evidence type="ECO:0000256" key="2">
    <source>
        <dbReference type="ARBA" id="ARBA00023150"/>
    </source>
</evidence>
<dbReference type="InterPro" id="IPR001453">
    <property type="entry name" value="MoaB/Mog_dom"/>
</dbReference>
<dbReference type="InterPro" id="IPR012245">
    <property type="entry name" value="MoaB"/>
</dbReference>
<dbReference type="GO" id="GO:0005829">
    <property type="term" value="C:cytosol"/>
    <property type="evidence" value="ECO:0007669"/>
    <property type="project" value="TreeGrafter"/>
</dbReference>